<evidence type="ECO:0000256" key="1">
    <source>
        <dbReference type="SAM" id="MobiDB-lite"/>
    </source>
</evidence>
<feature type="region of interest" description="Disordered" evidence="1">
    <location>
        <begin position="133"/>
        <end position="204"/>
    </location>
</feature>
<feature type="region of interest" description="Disordered" evidence="1">
    <location>
        <begin position="287"/>
        <end position="352"/>
    </location>
</feature>
<dbReference type="KEGG" id="mdx:BTO20_21460"/>
<feature type="region of interest" description="Disordered" evidence="1">
    <location>
        <begin position="1"/>
        <end position="22"/>
    </location>
</feature>
<feature type="region of interest" description="Disordered" evidence="1">
    <location>
        <begin position="510"/>
        <end position="597"/>
    </location>
</feature>
<evidence type="ECO:0000313" key="2">
    <source>
        <dbReference type="EMBL" id="ART70763.1"/>
    </source>
</evidence>
<gene>
    <name evidence="2" type="ORF">BTO20_21460</name>
</gene>
<evidence type="ECO:0000313" key="3">
    <source>
        <dbReference type="Proteomes" id="UP000195331"/>
    </source>
</evidence>
<reference evidence="2 3" key="1">
    <citation type="submission" date="2017-04" db="EMBL/GenBank/DDBJ databases">
        <title>Whole Genome Sequence of 1,4-Dioxane Degrading Bacterium Mycobacterium dioxanotrophicus PH-06.</title>
        <authorList>
            <person name="He Y."/>
        </authorList>
    </citation>
    <scope>NUCLEOTIDE SEQUENCE [LARGE SCALE GENOMIC DNA]</scope>
    <source>
        <strain evidence="2 3">PH-06</strain>
    </source>
</reference>
<dbReference type="EMBL" id="CP020809">
    <property type="protein sequence ID" value="ART70763.1"/>
    <property type="molecule type" value="Genomic_DNA"/>
</dbReference>
<proteinExistence type="predicted"/>
<dbReference type="RefSeq" id="WP_087078193.1">
    <property type="nucleotide sequence ID" value="NZ_CP020809.1"/>
</dbReference>
<dbReference type="OrthoDB" id="4680184at2"/>
<feature type="compositionally biased region" description="Low complexity" evidence="1">
    <location>
        <begin position="510"/>
        <end position="532"/>
    </location>
</feature>
<dbReference type="Proteomes" id="UP000195331">
    <property type="component" value="Chromosome"/>
</dbReference>
<feature type="region of interest" description="Disordered" evidence="1">
    <location>
        <begin position="375"/>
        <end position="436"/>
    </location>
</feature>
<feature type="compositionally biased region" description="Polar residues" evidence="1">
    <location>
        <begin position="414"/>
        <end position="428"/>
    </location>
</feature>
<feature type="region of interest" description="Disordered" evidence="1">
    <location>
        <begin position="78"/>
        <end position="102"/>
    </location>
</feature>
<name>A0A1Y0C6B1_9MYCO</name>
<protein>
    <submittedName>
        <fullName evidence="2">Uncharacterized protein</fullName>
    </submittedName>
</protein>
<feature type="compositionally biased region" description="Pro residues" evidence="1">
    <location>
        <begin position="546"/>
        <end position="558"/>
    </location>
</feature>
<keyword evidence="3" id="KW-1185">Reference proteome</keyword>
<feature type="compositionally biased region" description="Pro residues" evidence="1">
    <location>
        <begin position="378"/>
        <end position="392"/>
    </location>
</feature>
<feature type="region of interest" description="Disordered" evidence="1">
    <location>
        <begin position="630"/>
        <end position="651"/>
    </location>
</feature>
<accession>A0A1Y0C6B1</accession>
<feature type="region of interest" description="Disordered" evidence="1">
    <location>
        <begin position="667"/>
        <end position="689"/>
    </location>
</feature>
<feature type="compositionally biased region" description="Low complexity" evidence="1">
    <location>
        <begin position="13"/>
        <end position="22"/>
    </location>
</feature>
<sequence length="750" mass="77281">MPKWWPWGRHQEPVAPAAPAARPEPVWQRLAAVTPTTGDIEPTAHLNGFTATLTTSQNPAFTRPVQLLAVNEHHRLPVLDTGPAQPAPPPATPAAAPQSRSWAPRLPSVQRALVGTPVQRDVAQDEPAAASLPVIEAGAEPESARAMVQASDPDERRPLDTVTDEVALAPSALPMPSPATSDPVTGASSAVEHPAPTPPAVQRLATDTSPLPAVVQRAPEAAVSQPVSSSTATSGISDIPAVQVSEAYRARHTEIATPPLRHLHTVQRTDAAAPTIPMLVPLPVVTSTPNKPVTRPEHDAPKPQPVTAIQRTPDTDQPIADVADDSEPPAPAVNLPVVDERDGDAPTPAQNAVATATPSVIAQLPSHAPAAVQRLMPQPSPSSMPRPAPSVPSSPSISPTPIKQRSTPAPALRTESQATPSPDTTTTAVEPADLPVVTAQPVMDESAPTTEHYEAPVAQRSSTVAFTAAETHPEPVSRVQPVSVVAAPQLRPATVMRTVGDAPRAASNLATPVTGAAGPAATPDAIPAPDSPVAQRISLPVAHTAPAPPTRRPEPSTPPLVQRSTGSGRRLVVLPPVRSTDDHGSSPGVAAHPPDGAEVFSSPRPVGLQRMFEAGTPRVSPPLQASVAAVESPAAAPTSERRSSMDTAQSTVHAHEYDEATNTITFGSPGLPSIQRAPDGPAPAAETAAPVAAAPAVTSVPAGSGSGAPAAAGTDVDELVNRVYDALAARLRAELWLDRERAGTLMDLGR</sequence>
<dbReference type="AlphaFoldDB" id="A0A1Y0C6B1"/>
<organism evidence="2 3">
    <name type="scientific">Mycobacterium dioxanotrophicus</name>
    <dbReference type="NCBI Taxonomy" id="482462"/>
    <lineage>
        <taxon>Bacteria</taxon>
        <taxon>Bacillati</taxon>
        <taxon>Actinomycetota</taxon>
        <taxon>Actinomycetes</taxon>
        <taxon>Mycobacteriales</taxon>
        <taxon>Mycobacteriaceae</taxon>
        <taxon>Mycobacterium</taxon>
    </lineage>
</organism>
<feature type="compositionally biased region" description="Low complexity" evidence="1">
    <location>
        <begin position="677"/>
        <end position="689"/>
    </location>
</feature>